<dbReference type="Gene3D" id="3.55.50.10">
    <property type="entry name" value="Baseplate protein-like domains"/>
    <property type="match status" value="1"/>
</dbReference>
<dbReference type="NCBIfam" id="TIGR03361">
    <property type="entry name" value="VI_Rhs_Vgr"/>
    <property type="match status" value="1"/>
</dbReference>
<gene>
    <name evidence="4" type="ORF">CLH61_05470</name>
</gene>
<evidence type="ECO:0000259" key="3">
    <source>
        <dbReference type="Pfam" id="PF22178"/>
    </source>
</evidence>
<dbReference type="EMBL" id="NTFH01000004">
    <property type="protein sequence ID" value="PHQ16513.1"/>
    <property type="molecule type" value="Genomic_DNA"/>
</dbReference>
<dbReference type="PANTHER" id="PTHR32305">
    <property type="match status" value="1"/>
</dbReference>
<reference evidence="4 5" key="1">
    <citation type="submission" date="2017-09" db="EMBL/GenBank/DDBJ databases">
        <title>The draft genome sequences of Marinobacter sp. PWS21.</title>
        <authorList>
            <person name="Cao J."/>
        </authorList>
    </citation>
    <scope>NUCLEOTIDE SEQUENCE [LARGE SCALE GENOMIC DNA]</scope>
    <source>
        <strain evidence="4 5">PWS21</strain>
    </source>
</reference>
<dbReference type="Gene3D" id="2.30.110.50">
    <property type="match status" value="1"/>
</dbReference>
<evidence type="ECO:0000313" key="4">
    <source>
        <dbReference type="EMBL" id="PHQ16513.1"/>
    </source>
</evidence>
<sequence length="694" mass="75215">MPQANGLQFTAVVGGLSHDLFSVVGFELFEGLSCLFHGRLELASPDFGIGAADVLEQSVALTVWQDGQPLRRFQGVVSGFAVLGTGHHRTRYEVVMEPPMWRLGLMHNSRIFQSRTPDQIIRTLLEERGIVDVGFDLRRPAAEREYCVQYRESDLAFVERLAAEEGWHYRPGHESDGPALVFADHHGNGATLPDVLLNPAASASHGQPGVFRFSQTHRVRPASVVLKDYTFRNPAYALMHERQSDGDRGTGQRPDYQHFDYPGRFKLDASGEAFTTARLEALRNDASTAEGVGNRPDFAPGARLTITPVADDEAASSWLLTHVRHTGTQPQALQEEGGEGVTAYHNEFAAVPAGDGWRPRLPRKRRPLIDGPQIAIVIGPPGEEIHCDEYGRVQVRFPWDRRLGAAGTISATNDDLGSAWLRVSQDWAGGQYGVLALPRVGHEVIVSFLDGDPDQPLITGRTYHGVNRPPYPLPQHKTRTVLKTSTHKGEGSNELRFEDEGDREQIFVHAQKDLDLLTEHNRTEVIRGDSHCTVANHQFSHVHGAEHCTTNGDRRTAIGADCSQVIAGSYHQKTATTTASEAGTEIHHKAGAKVVLDAGVELTIAGGGSFIKLDPSGVTLSGPGIKINSGGSAGSGCSVQALGAGLPRTIEGDRVVAPPSRLAEVDQRANFSPSAQRVAMLEGRALTGLCKAGE</sequence>
<dbReference type="InterPro" id="IPR050708">
    <property type="entry name" value="T6SS_VgrG/RHS"/>
</dbReference>
<dbReference type="Proteomes" id="UP000231409">
    <property type="component" value="Unassembled WGS sequence"/>
</dbReference>
<dbReference type="Pfam" id="PF04717">
    <property type="entry name" value="Phage_base_V"/>
    <property type="match status" value="1"/>
</dbReference>
<proteinExistence type="inferred from homology"/>
<accession>A0A2G1UPX4</accession>
<dbReference type="Gene3D" id="4.10.220.110">
    <property type="match status" value="1"/>
</dbReference>
<dbReference type="NCBIfam" id="TIGR01646">
    <property type="entry name" value="vgr_GE"/>
    <property type="match status" value="1"/>
</dbReference>
<dbReference type="Gene3D" id="2.40.50.230">
    <property type="entry name" value="Gp5 N-terminal domain"/>
    <property type="match status" value="1"/>
</dbReference>
<comment type="caution">
    <text evidence="4">The sequence shown here is derived from an EMBL/GenBank/DDBJ whole genome shotgun (WGS) entry which is preliminary data.</text>
</comment>
<organism evidence="4 5">
    <name type="scientific">Marinobacter profundi</name>
    <dbReference type="NCBI Taxonomy" id="2666256"/>
    <lineage>
        <taxon>Bacteria</taxon>
        <taxon>Pseudomonadati</taxon>
        <taxon>Pseudomonadota</taxon>
        <taxon>Gammaproteobacteria</taxon>
        <taxon>Pseudomonadales</taxon>
        <taxon>Marinobacteraceae</taxon>
        <taxon>Marinobacter</taxon>
    </lineage>
</organism>
<dbReference type="InterPro" id="IPR037026">
    <property type="entry name" value="Vgr_OB-fold_dom_sf"/>
</dbReference>
<evidence type="ECO:0000259" key="2">
    <source>
        <dbReference type="Pfam" id="PF04717"/>
    </source>
</evidence>
<feature type="domain" description="Gp5/Type VI secretion system Vgr C-terminal trimerisation" evidence="3">
    <location>
        <begin position="481"/>
        <end position="584"/>
    </location>
</feature>
<dbReference type="InterPro" id="IPR006531">
    <property type="entry name" value="Gp5/Vgr_OB"/>
</dbReference>
<dbReference type="SUPFAM" id="SSF69349">
    <property type="entry name" value="Phage fibre proteins"/>
    <property type="match status" value="1"/>
</dbReference>
<dbReference type="SUPFAM" id="SSF69255">
    <property type="entry name" value="gp5 N-terminal domain-like"/>
    <property type="match status" value="1"/>
</dbReference>
<dbReference type="Pfam" id="PF22178">
    <property type="entry name" value="Gp5_trimer_C"/>
    <property type="match status" value="1"/>
</dbReference>
<dbReference type="Pfam" id="PF05954">
    <property type="entry name" value="Phage_GPD"/>
    <property type="match status" value="1"/>
</dbReference>
<dbReference type="AlphaFoldDB" id="A0A2G1UPX4"/>
<protein>
    <submittedName>
        <fullName evidence="4">Type VI secretion system tip protein VgrG</fullName>
    </submittedName>
</protein>
<dbReference type="SUPFAM" id="SSF69279">
    <property type="entry name" value="Phage tail proteins"/>
    <property type="match status" value="2"/>
</dbReference>
<name>A0A2G1UPX4_9GAMM</name>
<dbReference type="RefSeq" id="WP_099613676.1">
    <property type="nucleotide sequence ID" value="NZ_KZ319368.1"/>
</dbReference>
<evidence type="ECO:0000256" key="1">
    <source>
        <dbReference type="ARBA" id="ARBA00005558"/>
    </source>
</evidence>
<dbReference type="InterPro" id="IPR054030">
    <property type="entry name" value="Gp5_Vgr_C"/>
</dbReference>
<dbReference type="PANTHER" id="PTHR32305:SF11">
    <property type="entry name" value="TYPE VI SECRETION SYSTEM SPIKE PROTEIN VGRG3"/>
    <property type="match status" value="1"/>
</dbReference>
<evidence type="ECO:0000313" key="5">
    <source>
        <dbReference type="Proteomes" id="UP000231409"/>
    </source>
</evidence>
<keyword evidence="5" id="KW-1185">Reference proteome</keyword>
<comment type="similarity">
    <text evidence="1">Belongs to the VgrG protein family.</text>
</comment>
<feature type="domain" description="Gp5/Type VI secretion system Vgr protein OB-fold" evidence="2">
    <location>
        <begin position="411"/>
        <end position="463"/>
    </location>
</feature>
<dbReference type="InterPro" id="IPR006533">
    <property type="entry name" value="T6SS_Vgr_RhsGE"/>
</dbReference>
<dbReference type="InterPro" id="IPR017847">
    <property type="entry name" value="T6SS_RhsGE_Vgr_subset"/>
</dbReference>